<organism evidence="2">
    <name type="scientific">Pyramimonas orientalis virus</name>
    <name type="common">PoV01</name>
    <dbReference type="NCBI Taxonomy" id="455367"/>
    <lineage>
        <taxon>Viruses</taxon>
        <taxon>Varidnaviria</taxon>
        <taxon>Bamfordvirae</taxon>
        <taxon>Nucleocytoviricota</taxon>
        <taxon>Megaviricetes</taxon>
        <taxon>Imitervirales</taxon>
        <taxon>Allomimiviridae</taxon>
        <taxon>Heliosvirus</taxon>
        <taxon>Heliosvirus raunefjordenense</taxon>
    </lineage>
</organism>
<keyword evidence="1" id="KW-0472">Membrane</keyword>
<name>A0A7M3UP63_POV01</name>
<reference evidence="2" key="1">
    <citation type="submission" date="2020-06" db="EMBL/GenBank/DDBJ databases">
        <title>Lateral gene transfer of anion-conducting channel rhodopsins between green algae and giant viruses.</title>
        <authorList>
            <person name="Rozenberg A."/>
            <person name="Oppermann J."/>
            <person name="Wietek J."/>
            <person name="Fernandez Lahore R.G."/>
            <person name="Sandaa R.-A."/>
            <person name="Bratbak G."/>
            <person name="Hegemann P."/>
            <person name="Beja O."/>
        </authorList>
    </citation>
    <scope>NUCLEOTIDE SEQUENCE</scope>
    <source>
        <strain evidence="2">01B</strain>
    </source>
</reference>
<sequence length="278" mass="33058">MTTSFKISSFVFVIILFFAIGSALLYRRVEQFDTSKLTKTIWMFWEQGWDEAPAICKVCMKSWIKYNPDWTIVLLDSNNITDYIDLNDYVKDYKLKRPIQIRADILRTNLLNKNGGLWVDATVFCTKPLNDWIYPYIKTGFFAFEKDKSSELRISNWMLYAQKNHYIIDKWATVYNNYWKHNDTSEYFKHVKLFGDLYKSDATFNKAWNDVKKFSASIPHTLKYKEKHHSIPANIKQHIYENKSPLYKLDHNSKTSEVLYNPNVQDVYSFLMSHHSLN</sequence>
<organismHost>
    <name type="scientific">Pyramimonas plurioculata</name>
    <dbReference type="NCBI Taxonomy" id="36893"/>
</organismHost>
<keyword evidence="1" id="KW-0812">Transmembrane</keyword>
<dbReference type="InterPro" id="IPR051706">
    <property type="entry name" value="Glycosyltransferase_domain"/>
</dbReference>
<dbReference type="EMBL" id="MT663539">
    <property type="protein sequence ID" value="QOI90528.1"/>
    <property type="molecule type" value="Genomic_DNA"/>
</dbReference>
<dbReference type="Pfam" id="PF05704">
    <property type="entry name" value="Caps_synth"/>
    <property type="match status" value="1"/>
</dbReference>
<protein>
    <recommendedName>
        <fullName evidence="3">Capsular polysaccharide synthesis protein</fullName>
    </recommendedName>
</protein>
<dbReference type="InterPro" id="IPR029044">
    <property type="entry name" value="Nucleotide-diphossugar_trans"/>
</dbReference>
<dbReference type="PANTHER" id="PTHR32385">
    <property type="entry name" value="MANNOSYL PHOSPHORYLINOSITOL CERAMIDE SYNTHASE"/>
    <property type="match status" value="1"/>
</dbReference>
<dbReference type="Gene3D" id="3.90.550.20">
    <property type="match status" value="1"/>
</dbReference>
<dbReference type="GO" id="GO:0051999">
    <property type="term" value="P:mannosyl-inositol phosphorylceramide biosynthetic process"/>
    <property type="evidence" value="ECO:0007669"/>
    <property type="project" value="TreeGrafter"/>
</dbReference>
<dbReference type="InterPro" id="IPR008441">
    <property type="entry name" value="AfumC-like_glycosyl_Trfase"/>
</dbReference>
<gene>
    <name evidence="2" type="ORF">HWQ62_00393</name>
</gene>
<evidence type="ECO:0000313" key="2">
    <source>
        <dbReference type="EMBL" id="QOI90528.1"/>
    </source>
</evidence>
<dbReference type="SUPFAM" id="SSF53448">
    <property type="entry name" value="Nucleotide-diphospho-sugar transferases"/>
    <property type="match status" value="1"/>
</dbReference>
<accession>A0A7M3UP63</accession>
<dbReference type="GO" id="GO:0000030">
    <property type="term" value="F:mannosyltransferase activity"/>
    <property type="evidence" value="ECO:0007669"/>
    <property type="project" value="TreeGrafter"/>
</dbReference>
<keyword evidence="1" id="KW-1133">Transmembrane helix</keyword>
<dbReference type="GO" id="GO:0016020">
    <property type="term" value="C:membrane"/>
    <property type="evidence" value="ECO:0007669"/>
    <property type="project" value="GOC"/>
</dbReference>
<proteinExistence type="predicted"/>
<feature type="transmembrane region" description="Helical" evidence="1">
    <location>
        <begin position="6"/>
        <end position="26"/>
    </location>
</feature>
<evidence type="ECO:0000256" key="1">
    <source>
        <dbReference type="SAM" id="Phobius"/>
    </source>
</evidence>
<dbReference type="PANTHER" id="PTHR32385:SF15">
    <property type="entry name" value="INOSITOL PHOSPHOCERAMIDE MANNOSYLTRANSFERASE 1"/>
    <property type="match status" value="1"/>
</dbReference>
<evidence type="ECO:0008006" key="3">
    <source>
        <dbReference type="Google" id="ProtNLM"/>
    </source>
</evidence>